<dbReference type="EMBL" id="ABDC03023067">
    <property type="status" value="NOT_ANNOTATED_CDS"/>
    <property type="molecule type" value="Genomic_DNA"/>
</dbReference>
<name>A0A8C5Y967_MICMU</name>
<dbReference type="AlphaFoldDB" id="A0A8C5Y967"/>
<organism evidence="1 2">
    <name type="scientific">Microcebus murinus</name>
    <name type="common">Gray mouse lemur</name>
    <name type="synonym">Lemur murinus</name>
    <dbReference type="NCBI Taxonomy" id="30608"/>
    <lineage>
        <taxon>Eukaryota</taxon>
        <taxon>Metazoa</taxon>
        <taxon>Chordata</taxon>
        <taxon>Craniata</taxon>
        <taxon>Vertebrata</taxon>
        <taxon>Euteleostomi</taxon>
        <taxon>Mammalia</taxon>
        <taxon>Eutheria</taxon>
        <taxon>Euarchontoglires</taxon>
        <taxon>Primates</taxon>
        <taxon>Strepsirrhini</taxon>
        <taxon>Lemuriformes</taxon>
        <taxon>Cheirogaleidae</taxon>
        <taxon>Microcebus</taxon>
    </lineage>
</organism>
<keyword evidence="2" id="KW-1185">Reference proteome</keyword>
<reference evidence="1" key="2">
    <citation type="submission" date="2025-08" db="UniProtKB">
        <authorList>
            <consortium name="Ensembl"/>
        </authorList>
    </citation>
    <scope>IDENTIFICATION</scope>
</reference>
<evidence type="ECO:0000313" key="1">
    <source>
        <dbReference type="Ensembl" id="ENSMICP00000048192.1"/>
    </source>
</evidence>
<evidence type="ECO:0000313" key="2">
    <source>
        <dbReference type="Proteomes" id="UP000694394"/>
    </source>
</evidence>
<reference evidence="1" key="3">
    <citation type="submission" date="2025-09" db="UniProtKB">
        <authorList>
            <consortium name="Ensembl"/>
        </authorList>
    </citation>
    <scope>IDENTIFICATION</scope>
</reference>
<proteinExistence type="predicted"/>
<reference evidence="1" key="1">
    <citation type="submission" date="2016-12" db="EMBL/GenBank/DDBJ databases">
        <title>Mouse lemur reference genome and diversity panel.</title>
        <authorList>
            <person name="Harris R."/>
            <person name="Larsen P."/>
            <person name="Liu Y."/>
            <person name="Hughes D.S."/>
            <person name="Murali S."/>
            <person name="Raveendran M."/>
            <person name="Korchina V."/>
            <person name="Wang M."/>
            <person name="Jhangiani S."/>
            <person name="Bandaranaike D."/>
            <person name="Bellair M."/>
            <person name="Blankenburg K."/>
            <person name="Chao H."/>
            <person name="Dahdouli M."/>
            <person name="Dinh H."/>
            <person name="Doddapaneni H."/>
            <person name="English A."/>
            <person name="Firestine M."/>
            <person name="Gnanaolivu R."/>
            <person name="Gross S."/>
            <person name="Hernandez B."/>
            <person name="Javaid M."/>
            <person name="Jayaseelan J."/>
            <person name="Jones J."/>
            <person name="Khan Z."/>
            <person name="Kovar C."/>
            <person name="Kurapati P."/>
            <person name="Le B."/>
            <person name="Lee S."/>
            <person name="Li M."/>
            <person name="Mathew T."/>
            <person name="Narasimhan A."/>
            <person name="Ngo D."/>
            <person name="Nguyen L."/>
            <person name="Okwuonu G."/>
            <person name="Ongeri F."/>
            <person name="Osuji N."/>
            <person name="Pu L.-L."/>
            <person name="Puazo M."/>
            <person name="Quiroz J."/>
            <person name="Raj R."/>
            <person name="Rajbhandari K."/>
            <person name="Reid J.G."/>
            <person name="Santibanez J."/>
            <person name="Sexton D."/>
            <person name="Skinner E."/>
            <person name="Vee V."/>
            <person name="Weissenberger G."/>
            <person name="Wu Y."/>
            <person name="Xin Y."/>
            <person name="Han Y."/>
            <person name="Campbell C."/>
            <person name="Brown A."/>
            <person name="Sullivan B."/>
            <person name="Shelton J."/>
            <person name="Brown S."/>
            <person name="Dudchenko O."/>
            <person name="Machol I."/>
            <person name="Durand N."/>
            <person name="Shamim M."/>
            <person name="Lieberman A."/>
            <person name="Muzny D.M."/>
            <person name="Richards S."/>
            <person name="Yoder A."/>
            <person name="Worley K.C."/>
            <person name="Rogers J."/>
            <person name="Gibbs R.A."/>
        </authorList>
    </citation>
    <scope>NUCLEOTIDE SEQUENCE [LARGE SCALE GENOMIC DNA]</scope>
</reference>
<dbReference type="Proteomes" id="UP000694394">
    <property type="component" value="Chromosome 19"/>
</dbReference>
<accession>A0A8C5Y967</accession>
<dbReference type="Ensembl" id="ENSMICT00000065772.1">
    <property type="protein sequence ID" value="ENSMICP00000048192.1"/>
    <property type="gene ID" value="ENSMICG00000046653.1"/>
</dbReference>
<sequence length="22" mass="2381">MFFSAALQARAAAVAAQWRGAW</sequence>
<protein>
    <submittedName>
        <fullName evidence="1">Uncharacterized protein</fullName>
    </submittedName>
</protein>